<feature type="compositionally biased region" description="Polar residues" evidence="7">
    <location>
        <begin position="1"/>
        <end position="31"/>
    </location>
</feature>
<feature type="compositionally biased region" description="Low complexity" evidence="7">
    <location>
        <begin position="129"/>
        <end position="178"/>
    </location>
</feature>
<evidence type="ECO:0000256" key="6">
    <source>
        <dbReference type="ARBA" id="ARBA00045806"/>
    </source>
</evidence>
<feature type="non-terminal residue" evidence="8">
    <location>
        <position position="1"/>
    </location>
</feature>
<dbReference type="OrthoDB" id="49436at2759"/>
<dbReference type="Proteomes" id="UP000266841">
    <property type="component" value="Unassembled WGS sequence"/>
</dbReference>
<keyword evidence="3" id="KW-0748">Sporozoite</keyword>
<feature type="region of interest" description="Disordered" evidence="7">
    <location>
        <begin position="1"/>
        <end position="188"/>
    </location>
</feature>
<keyword evidence="4" id="KW-0677">Repeat</keyword>
<evidence type="ECO:0000313" key="8">
    <source>
        <dbReference type="EMBL" id="EJK74395.1"/>
    </source>
</evidence>
<reference evidence="8 9" key="1">
    <citation type="journal article" date="2012" name="Genome Biol.">
        <title>Genome and low-iron response of an oceanic diatom adapted to chronic iron limitation.</title>
        <authorList>
            <person name="Lommer M."/>
            <person name="Specht M."/>
            <person name="Roy A.S."/>
            <person name="Kraemer L."/>
            <person name="Andreson R."/>
            <person name="Gutowska M.A."/>
            <person name="Wolf J."/>
            <person name="Bergner S.V."/>
            <person name="Schilhabel M.B."/>
            <person name="Klostermeier U.C."/>
            <person name="Beiko R.G."/>
            <person name="Rosenstiel P."/>
            <person name="Hippler M."/>
            <person name="Laroche J."/>
        </authorList>
    </citation>
    <scope>NUCLEOTIDE SEQUENCE [LARGE SCALE GENOMIC DNA]</scope>
    <source>
        <strain evidence="8 9">CCMP1005</strain>
    </source>
</reference>
<evidence type="ECO:0000256" key="5">
    <source>
        <dbReference type="ARBA" id="ARBA00033726"/>
    </source>
</evidence>
<comment type="caution">
    <text evidence="8">The sequence shown here is derived from an EMBL/GenBank/DDBJ whole genome shotgun (WGS) entry which is preliminary data.</text>
</comment>
<evidence type="ECO:0000256" key="2">
    <source>
        <dbReference type="ARBA" id="ARBA00021911"/>
    </source>
</evidence>
<proteinExistence type="inferred from homology"/>
<dbReference type="AlphaFoldDB" id="K0TA43"/>
<comment type="function">
    <text evidence="5">In the vertebrate host, binds to highly sulfated heparan sulfate proteoglycans (HSPGs) on the surface of host hepatocytes and is required for sporozoite invasion of the host hepatocytes.</text>
</comment>
<evidence type="ECO:0000313" key="9">
    <source>
        <dbReference type="Proteomes" id="UP000266841"/>
    </source>
</evidence>
<dbReference type="PANTHER" id="PTHR44826:SF3">
    <property type="entry name" value="SPORE COAT PROTEIN SP85"/>
    <property type="match status" value="1"/>
</dbReference>
<dbReference type="InterPro" id="IPR051860">
    <property type="entry name" value="Plasmodium_CSP_Invasion"/>
</dbReference>
<sequence length="603" mass="66835">PSNSPSAEPSRQPSAIPSTQPSNSPSTEPSNQPSAIPSGIPSSIPSAQPSNQPSAIPSRMPSSIPSAQPSNQPSVEPSRMPSSIPSAQPSRQPSAIPSAQPSNQPSAEPSRMPSSIPSVQPSDQPSTIPSTQPSNSPSEQPSGQPSSIPSTQPSSIPSTMPSTQPSSMPSTMPSAQPSESPSANPSRGCENMRTDCGWGIFNPWTCRCDCPVGICLDNNQQCYTPCTEAINTNPFAGCSPGWDCPWFPDTTAGYCKSEMHPTQQYEIYRTAKECCQENFGGSTCLQKSQDSHAPFPWPIHFPGTPEHRQDSPDSEVHRQTFFFPDLHNKLNCVQGRNYESWMLEDGFPEHYLFIDGDECCDKWYPTETNCPDSEPAVNPEEEHAAWYADPYPNAGYFFPDFTVSSCGFGTDYPSWFGSNGYEKWYLFRTASECCTKYFPTSPNCPYEDQTSYEPGYYWESYQNDLPNDSDAYPVIRNDTFYPDISAGTCVNGTDYPDWMLSDKDFERMYLYKEPDGCCKFWFGEAALLPCMNSIIQGVYVNGTNSNTTDSDIEAERLTKWYPAIKGNNCRNDQDMPSWMLKDEYATYYLFGTFEQCCAAFGYC</sequence>
<name>K0TA43_THAOC</name>
<accession>K0TA43</accession>
<comment type="similarity">
    <text evidence="1">Belongs to the plasmodium circumsporozoite protein family.</text>
</comment>
<comment type="function">
    <text evidence="6">Essential sporozoite protein. In the mosquito vector, required for sporozoite development in the oocyst, migration through the vector hemolymph and entry into the vector salivary glands. In the vertebrate host, required for sporozoite migration through the host dermis and infection of host hepatocytes. Binds to highly sulfated heparan sulfate proteoglycans (HSPGs) on the surface of host hepatocytes.</text>
</comment>
<evidence type="ECO:0000256" key="7">
    <source>
        <dbReference type="SAM" id="MobiDB-lite"/>
    </source>
</evidence>
<evidence type="ECO:0000256" key="4">
    <source>
        <dbReference type="ARBA" id="ARBA00022737"/>
    </source>
</evidence>
<dbReference type="PANTHER" id="PTHR44826">
    <property type="entry name" value="SPORE COAT PROTEIN SP85"/>
    <property type="match status" value="1"/>
</dbReference>
<evidence type="ECO:0000256" key="1">
    <source>
        <dbReference type="ARBA" id="ARBA00006241"/>
    </source>
</evidence>
<dbReference type="EMBL" id="AGNL01003717">
    <property type="protein sequence ID" value="EJK74395.1"/>
    <property type="molecule type" value="Genomic_DNA"/>
</dbReference>
<feature type="compositionally biased region" description="Low complexity" evidence="7">
    <location>
        <begin position="32"/>
        <end position="58"/>
    </location>
</feature>
<organism evidence="8 9">
    <name type="scientific">Thalassiosira oceanica</name>
    <name type="common">Marine diatom</name>
    <dbReference type="NCBI Taxonomy" id="159749"/>
    <lineage>
        <taxon>Eukaryota</taxon>
        <taxon>Sar</taxon>
        <taxon>Stramenopiles</taxon>
        <taxon>Ochrophyta</taxon>
        <taxon>Bacillariophyta</taxon>
        <taxon>Coscinodiscophyceae</taxon>
        <taxon>Thalassiosirophycidae</taxon>
        <taxon>Thalassiosirales</taxon>
        <taxon>Thalassiosiraceae</taxon>
        <taxon>Thalassiosira</taxon>
    </lineage>
</organism>
<gene>
    <name evidence="8" type="ORF">THAOC_03929</name>
</gene>
<feature type="compositionally biased region" description="Polar residues" evidence="7">
    <location>
        <begin position="60"/>
        <end position="128"/>
    </location>
</feature>
<protein>
    <recommendedName>
        <fullName evidence="2">Circumsporozoite protein</fullName>
    </recommendedName>
</protein>
<keyword evidence="9" id="KW-1185">Reference proteome</keyword>
<dbReference type="eggNOG" id="ENOG502SEMG">
    <property type="taxonomic scope" value="Eukaryota"/>
</dbReference>
<evidence type="ECO:0000256" key="3">
    <source>
        <dbReference type="ARBA" id="ARBA00022522"/>
    </source>
</evidence>